<evidence type="ECO:0000313" key="13">
    <source>
        <dbReference type="Proteomes" id="UP000029558"/>
    </source>
</evidence>
<dbReference type="PANTHER" id="PTHR30625">
    <property type="entry name" value="PROTEIN TOLQ"/>
    <property type="match status" value="1"/>
</dbReference>
<proteinExistence type="inferred from homology"/>
<dbReference type="AlphaFoldDB" id="A0A1L6TAF6"/>
<feature type="transmembrane region" description="Helical" evidence="10">
    <location>
        <begin position="169"/>
        <end position="191"/>
    </location>
</feature>
<dbReference type="RefSeq" id="WP_017377888.1">
    <property type="nucleotide sequence ID" value="NZ_CP012508.1"/>
</dbReference>
<dbReference type="EMBL" id="CP012508">
    <property type="protein sequence ID" value="ALB22225.1"/>
    <property type="molecule type" value="Genomic_DNA"/>
</dbReference>
<dbReference type="Pfam" id="PF01618">
    <property type="entry name" value="MotA_ExbB"/>
    <property type="match status" value="1"/>
</dbReference>
<dbReference type="GO" id="GO:0017038">
    <property type="term" value="P:protein import"/>
    <property type="evidence" value="ECO:0007669"/>
    <property type="project" value="TreeGrafter"/>
</dbReference>
<dbReference type="GO" id="GO:0005886">
    <property type="term" value="C:plasma membrane"/>
    <property type="evidence" value="ECO:0007669"/>
    <property type="project" value="UniProtKB-SubCell"/>
</dbReference>
<dbReference type="GO" id="GO:0043213">
    <property type="term" value="P:bacteriocin transport"/>
    <property type="evidence" value="ECO:0007669"/>
    <property type="project" value="InterPro"/>
</dbReference>
<evidence type="ECO:0000256" key="8">
    <source>
        <dbReference type="ARBA" id="ARBA00023136"/>
    </source>
</evidence>
<reference evidence="12 13" key="1">
    <citation type="journal article" date="2014" name="Genome Announc.">
        <title>Comparative Genome Analysis of Two Isolates of the Fish Pathogen Piscirickettsia salmonis from Different Hosts Reveals Major Differences in Virulence-Associated Secretion Systems.</title>
        <authorList>
            <person name="Bohle H."/>
            <person name="Henriquez P."/>
            <person name="Grothusen H."/>
            <person name="Navas E."/>
            <person name="Sandoval A."/>
            <person name="Bustamante F."/>
            <person name="Bustos P."/>
            <person name="Mancilla M."/>
        </authorList>
    </citation>
    <scope>NUCLEOTIDE SEQUENCE [LARGE SCALE GENOMIC DNA]</scope>
    <source>
        <strain evidence="13">B1-32597</strain>
    </source>
</reference>
<evidence type="ECO:0000256" key="4">
    <source>
        <dbReference type="ARBA" id="ARBA00022519"/>
    </source>
</evidence>
<comment type="function">
    <text evidence="10">Part of the Tol-Pal system, which plays a role in outer membrane invagination during cell division and is important for maintaining outer membrane integrity.</text>
</comment>
<evidence type="ECO:0000256" key="2">
    <source>
        <dbReference type="ARBA" id="ARBA00010442"/>
    </source>
</evidence>
<name>A0A1L6TAF6_PISSA</name>
<evidence type="ECO:0000256" key="10">
    <source>
        <dbReference type="HAMAP-Rule" id="MF_02202"/>
    </source>
</evidence>
<dbReference type="PANTHER" id="PTHR30625:SF3">
    <property type="entry name" value="TOL-PAL SYSTEM PROTEIN TOLQ"/>
    <property type="match status" value="1"/>
</dbReference>
<keyword evidence="7 10" id="KW-1133">Transmembrane helix</keyword>
<feature type="transmembrane region" description="Helical" evidence="10">
    <location>
        <begin position="126"/>
        <end position="149"/>
    </location>
</feature>
<evidence type="ECO:0000256" key="9">
    <source>
        <dbReference type="ARBA" id="ARBA00023306"/>
    </source>
</evidence>
<dbReference type="GO" id="GO:0051301">
    <property type="term" value="P:cell division"/>
    <property type="evidence" value="ECO:0007669"/>
    <property type="project" value="UniProtKB-UniRule"/>
</dbReference>
<comment type="subunit">
    <text evidence="10">The Tol-Pal system is composed of five core proteins: the inner membrane proteins TolA, TolQ and TolR, the periplasmic protein TolB and the outer membrane protein Pal. They form a network linking the inner and outer membranes and the peptidoglycan layer.</text>
</comment>
<dbReference type="InterPro" id="IPR014163">
    <property type="entry name" value="Tol-Pal_TolQ"/>
</dbReference>
<comment type="subcellular location">
    <subcellularLocation>
        <location evidence="10">Cell inner membrane</location>
        <topology evidence="10">Multi-pass membrane protein</topology>
    </subcellularLocation>
    <subcellularLocation>
        <location evidence="1">Cell membrane</location>
        <topology evidence="1">Multi-pass membrane protein</topology>
    </subcellularLocation>
</comment>
<evidence type="ECO:0000259" key="11">
    <source>
        <dbReference type="Pfam" id="PF01618"/>
    </source>
</evidence>
<dbReference type="InterPro" id="IPR050790">
    <property type="entry name" value="ExbB/TolQ_transport"/>
</dbReference>
<keyword evidence="6 10" id="KW-0812">Transmembrane</keyword>
<gene>
    <name evidence="10" type="primary">tolQ</name>
    <name evidence="12" type="ORF">KU39_1042</name>
</gene>
<accession>A0A1L6TAF6</accession>
<dbReference type="HAMAP" id="MF_02202">
    <property type="entry name" value="TolQ"/>
    <property type="match status" value="1"/>
</dbReference>
<feature type="domain" description="MotA/TolQ/ExbB proton channel" evidence="11">
    <location>
        <begin position="78"/>
        <end position="206"/>
    </location>
</feature>
<evidence type="ECO:0000313" key="12">
    <source>
        <dbReference type="EMBL" id="ALB22225.1"/>
    </source>
</evidence>
<dbReference type="OrthoDB" id="9805133at2"/>
<keyword evidence="8 10" id="KW-0472">Membrane</keyword>
<feature type="transmembrane region" description="Helical" evidence="10">
    <location>
        <begin position="15"/>
        <end position="41"/>
    </location>
</feature>
<evidence type="ECO:0000256" key="6">
    <source>
        <dbReference type="ARBA" id="ARBA00022692"/>
    </source>
</evidence>
<dbReference type="Proteomes" id="UP000029558">
    <property type="component" value="Chromosome"/>
</dbReference>
<keyword evidence="5 10" id="KW-0132">Cell division</keyword>
<dbReference type="NCBIfam" id="TIGR02796">
    <property type="entry name" value="tolQ"/>
    <property type="match status" value="1"/>
</dbReference>
<evidence type="ECO:0000256" key="3">
    <source>
        <dbReference type="ARBA" id="ARBA00022475"/>
    </source>
</evidence>
<evidence type="ECO:0000256" key="1">
    <source>
        <dbReference type="ARBA" id="ARBA00004651"/>
    </source>
</evidence>
<comment type="similarity">
    <text evidence="2 10">Belongs to the ExbB/TolQ family.</text>
</comment>
<protein>
    <recommendedName>
        <fullName evidence="10">Tol-Pal system protein TolQ</fullName>
    </recommendedName>
</protein>
<keyword evidence="3 10" id="KW-1003">Cell membrane</keyword>
<keyword evidence="9 10" id="KW-0131">Cell cycle</keyword>
<evidence type="ECO:0000256" key="7">
    <source>
        <dbReference type="ARBA" id="ARBA00022989"/>
    </source>
</evidence>
<evidence type="ECO:0000256" key="5">
    <source>
        <dbReference type="ARBA" id="ARBA00022618"/>
    </source>
</evidence>
<organism evidence="12 13">
    <name type="scientific">Piscirickettsia salmonis</name>
    <dbReference type="NCBI Taxonomy" id="1238"/>
    <lineage>
        <taxon>Bacteria</taxon>
        <taxon>Pseudomonadati</taxon>
        <taxon>Pseudomonadota</taxon>
        <taxon>Gammaproteobacteria</taxon>
        <taxon>Thiotrichales</taxon>
        <taxon>Piscirickettsiaceae</taxon>
        <taxon>Piscirickettsia</taxon>
    </lineage>
</organism>
<dbReference type="InterPro" id="IPR002898">
    <property type="entry name" value="MotA_ExbB_proton_chnl"/>
</dbReference>
<sequence length="234" mass="26129">MGQTNFIELFLHASVIVQAVLIILLLASILSWTFIFQRAFFLRRATKRLRIFESEFWSGIDLGQLYDRMRTEVASDGLASIFKSGFQEFARLSRQENIAADAIMEGTNRAMRIALSKETDKLENHLPILATIGSVSPYIGLFGTVWGIMSSFQALGAVEQATLSMVAPGISEALVATAIGLFAAIPAVIGYNRFTNRVDRLLSHYDNFQEEFASILHREAYARIKKSDNEAPKE</sequence>
<keyword evidence="4 10" id="KW-0997">Cell inner membrane</keyword>